<dbReference type="RefSeq" id="WP_344606304.1">
    <property type="nucleotide sequence ID" value="NZ_BAAAHE010000025.1"/>
</dbReference>
<dbReference type="InterPro" id="IPR026875">
    <property type="entry name" value="PHydrolase_assoc_dom"/>
</dbReference>
<name>A0ABN1H0H6_9ACTN</name>
<dbReference type="HAMAP" id="MF_01212">
    <property type="entry name" value="dGTPase_type2"/>
    <property type="match status" value="1"/>
</dbReference>
<gene>
    <name evidence="4" type="ORF">GCM10009547_30890</name>
</gene>
<dbReference type="EMBL" id="BAAAHE010000025">
    <property type="protein sequence ID" value="GAA0625410.1"/>
    <property type="molecule type" value="Genomic_DNA"/>
</dbReference>
<protein>
    <recommendedName>
        <fullName evidence="2">Deoxyguanosinetriphosphate triphosphohydrolase-like protein</fullName>
    </recommendedName>
</protein>
<comment type="caution">
    <text evidence="4">The sequence shown here is derived from an EMBL/GenBank/DDBJ whole genome shotgun (WGS) entry which is preliminary data.</text>
</comment>
<dbReference type="PROSITE" id="PS51831">
    <property type="entry name" value="HD"/>
    <property type="match status" value="1"/>
</dbReference>
<dbReference type="SUPFAM" id="SSF109604">
    <property type="entry name" value="HD-domain/PDEase-like"/>
    <property type="match status" value="1"/>
</dbReference>
<dbReference type="CDD" id="cd00077">
    <property type="entry name" value="HDc"/>
    <property type="match status" value="1"/>
</dbReference>
<dbReference type="NCBIfam" id="NF002829">
    <property type="entry name" value="PRK03007.1"/>
    <property type="match status" value="1"/>
</dbReference>
<dbReference type="NCBIfam" id="TIGR01353">
    <property type="entry name" value="dGTP_triPase"/>
    <property type="match status" value="1"/>
</dbReference>
<proteinExistence type="inferred from homology"/>
<keyword evidence="1 2" id="KW-0378">Hydrolase</keyword>
<organism evidence="4 5">
    <name type="scientific">Sporichthya brevicatena</name>
    <dbReference type="NCBI Taxonomy" id="171442"/>
    <lineage>
        <taxon>Bacteria</taxon>
        <taxon>Bacillati</taxon>
        <taxon>Actinomycetota</taxon>
        <taxon>Actinomycetes</taxon>
        <taxon>Sporichthyales</taxon>
        <taxon>Sporichthyaceae</taxon>
        <taxon>Sporichthya</taxon>
    </lineage>
</organism>
<evidence type="ECO:0000259" key="3">
    <source>
        <dbReference type="PROSITE" id="PS51831"/>
    </source>
</evidence>
<dbReference type="Proteomes" id="UP001500957">
    <property type="component" value="Unassembled WGS sequence"/>
</dbReference>
<keyword evidence="5" id="KW-1185">Reference proteome</keyword>
<dbReference type="InterPro" id="IPR050135">
    <property type="entry name" value="dGTPase-like"/>
</dbReference>
<reference evidence="4 5" key="1">
    <citation type="journal article" date="2019" name="Int. J. Syst. Evol. Microbiol.">
        <title>The Global Catalogue of Microorganisms (GCM) 10K type strain sequencing project: providing services to taxonomists for standard genome sequencing and annotation.</title>
        <authorList>
            <consortium name="The Broad Institute Genomics Platform"/>
            <consortium name="The Broad Institute Genome Sequencing Center for Infectious Disease"/>
            <person name="Wu L."/>
            <person name="Ma J."/>
        </authorList>
    </citation>
    <scope>NUCLEOTIDE SEQUENCE [LARGE SCALE GENOMIC DNA]</scope>
    <source>
        <strain evidence="4 5">JCM 10671</strain>
    </source>
</reference>
<dbReference type="Gene3D" id="1.10.3210.10">
    <property type="entry name" value="Hypothetical protein af1432"/>
    <property type="match status" value="1"/>
</dbReference>
<evidence type="ECO:0000313" key="4">
    <source>
        <dbReference type="EMBL" id="GAA0625410.1"/>
    </source>
</evidence>
<dbReference type="PANTHER" id="PTHR11373">
    <property type="entry name" value="DEOXYNUCLEOSIDE TRIPHOSPHATE TRIPHOSPHOHYDROLASE"/>
    <property type="match status" value="1"/>
</dbReference>
<sequence length="412" mass="44612">MDSEGYPAGYGDADAERWVAEPPKSTERTAFARDRARVLHSAALRRLAAKTQVVAPGTDDFARNRLTHSLEVGQIGRELGAWLGADADLVETACLAHDLGHPPFGHNGEDALDTAAFACGGFEGNAQTLRVLTRLEGKTFRDDGRSVGLNLTRAALDATVKYPWPRREGLRKFGHYPDDADAYAWLRAGARSGRRCLEAQVMDFADDVAYSVHDVEDGIQAGMIDLGALGSAGERADLAALAARNYLSDLDPAELDDAAATLTQLPWWPQHPDRTRRGLAALKNMTSQLISRFCLAAQAATRQHHGPGPLTRYAADLCVPRETQVEIALLKTVAARYVMHTEARETLQARERAVIAELVDALETGAPETLDPAFAVDFTAAADDAARRRVVLDQIASLSDTSALALHARLCR</sequence>
<evidence type="ECO:0000256" key="2">
    <source>
        <dbReference type="HAMAP-Rule" id="MF_01212"/>
    </source>
</evidence>
<evidence type="ECO:0000313" key="5">
    <source>
        <dbReference type="Proteomes" id="UP001500957"/>
    </source>
</evidence>
<dbReference type="Pfam" id="PF13286">
    <property type="entry name" value="HD_assoc"/>
    <property type="match status" value="1"/>
</dbReference>
<evidence type="ECO:0000256" key="1">
    <source>
        <dbReference type="ARBA" id="ARBA00022801"/>
    </source>
</evidence>
<accession>A0ABN1H0H6</accession>
<dbReference type="InterPro" id="IPR006261">
    <property type="entry name" value="dGTPase"/>
</dbReference>
<dbReference type="InterPro" id="IPR003607">
    <property type="entry name" value="HD/PDEase_dom"/>
</dbReference>
<comment type="similarity">
    <text evidence="2">Belongs to the dGTPase family. Type 2 subfamily.</text>
</comment>
<dbReference type="PANTHER" id="PTHR11373:SF32">
    <property type="entry name" value="DEOXYGUANOSINETRIPHOSPHATE TRIPHOSPHOHYDROLASE"/>
    <property type="match status" value="1"/>
</dbReference>
<feature type="domain" description="HD" evidence="3">
    <location>
        <begin position="65"/>
        <end position="211"/>
    </location>
</feature>
<dbReference type="InterPro" id="IPR023023">
    <property type="entry name" value="dNTPase_2"/>
</dbReference>
<dbReference type="SMART" id="SM00471">
    <property type="entry name" value="HDc"/>
    <property type="match status" value="1"/>
</dbReference>
<dbReference type="Pfam" id="PF01966">
    <property type="entry name" value="HD"/>
    <property type="match status" value="1"/>
</dbReference>
<dbReference type="InterPro" id="IPR006674">
    <property type="entry name" value="HD_domain"/>
</dbReference>